<evidence type="ECO:0000256" key="2">
    <source>
        <dbReference type="ARBA" id="ARBA00004536"/>
    </source>
</evidence>
<protein>
    <recommendedName>
        <fullName evidence="14">Tetraspanin</fullName>
    </recommendedName>
</protein>
<evidence type="ECO:0000256" key="4">
    <source>
        <dbReference type="ARBA" id="ARBA00006840"/>
    </source>
</evidence>
<evidence type="ECO:0000256" key="14">
    <source>
        <dbReference type="RuleBase" id="RU361218"/>
    </source>
</evidence>
<feature type="transmembrane region" description="Helical" evidence="14">
    <location>
        <begin position="231"/>
        <end position="255"/>
    </location>
</feature>
<dbReference type="InterPro" id="IPR008952">
    <property type="entry name" value="Tetraspanin_EC2_sf"/>
</dbReference>
<evidence type="ECO:0000256" key="1">
    <source>
        <dbReference type="ARBA" id="ARBA00004496"/>
    </source>
</evidence>
<evidence type="ECO:0000256" key="12">
    <source>
        <dbReference type="ARBA" id="ARBA00023180"/>
    </source>
</evidence>
<dbReference type="OrthoDB" id="2014092at2759"/>
<dbReference type="PIRSF" id="PIRSF002419">
    <property type="entry name" value="Tetraspanin"/>
    <property type="match status" value="1"/>
</dbReference>
<keyword evidence="12" id="KW-0325">Glycoprotein</keyword>
<name>A0A2B4S3I0_STYPI</name>
<dbReference type="GO" id="GO:0005737">
    <property type="term" value="C:cytoplasm"/>
    <property type="evidence" value="ECO:0007669"/>
    <property type="project" value="UniProtKB-SubCell"/>
</dbReference>
<evidence type="ECO:0000256" key="9">
    <source>
        <dbReference type="ARBA" id="ARBA00022989"/>
    </source>
</evidence>
<feature type="disulfide bond" evidence="13">
    <location>
        <begin position="156"/>
        <end position="172"/>
    </location>
</feature>
<feature type="transmembrane region" description="Helical" evidence="14">
    <location>
        <begin position="20"/>
        <end position="43"/>
    </location>
</feature>
<keyword evidence="5" id="KW-1003">Cell membrane</keyword>
<accession>A0A2B4S3I0</accession>
<comment type="caution">
    <text evidence="15">The sequence shown here is derived from an EMBL/GenBank/DDBJ whole genome shotgun (WGS) entry which is preliminary data.</text>
</comment>
<dbReference type="PANTHER" id="PTHR19282:SF431">
    <property type="entry name" value="TETRASPANIN 26A, ISOFORM B-RELATED"/>
    <property type="match status" value="1"/>
</dbReference>
<evidence type="ECO:0000256" key="10">
    <source>
        <dbReference type="ARBA" id="ARBA00023136"/>
    </source>
</evidence>
<keyword evidence="7 14" id="KW-0812">Transmembrane</keyword>
<dbReference type="GO" id="GO:0005912">
    <property type="term" value="C:adherens junction"/>
    <property type="evidence" value="ECO:0007669"/>
    <property type="project" value="UniProtKB-SubCell"/>
</dbReference>
<keyword evidence="16" id="KW-1185">Reference proteome</keyword>
<dbReference type="SUPFAM" id="SSF48652">
    <property type="entry name" value="Tetraspanin"/>
    <property type="match status" value="1"/>
</dbReference>
<evidence type="ECO:0000313" key="16">
    <source>
        <dbReference type="Proteomes" id="UP000225706"/>
    </source>
</evidence>
<evidence type="ECO:0000256" key="7">
    <source>
        <dbReference type="ARBA" id="ARBA00022692"/>
    </source>
</evidence>
<evidence type="ECO:0000256" key="5">
    <source>
        <dbReference type="ARBA" id="ARBA00022475"/>
    </source>
</evidence>
<keyword evidence="8" id="KW-0965">Cell junction</keyword>
<dbReference type="GO" id="GO:0051604">
    <property type="term" value="P:protein maturation"/>
    <property type="evidence" value="ECO:0007669"/>
    <property type="project" value="UniProtKB-ARBA"/>
</dbReference>
<dbReference type="GO" id="GO:0019899">
    <property type="term" value="F:enzyme binding"/>
    <property type="evidence" value="ECO:0007669"/>
    <property type="project" value="UniProtKB-ARBA"/>
</dbReference>
<comment type="subcellular location">
    <subcellularLocation>
        <location evidence="2">Cell junction</location>
        <location evidence="2">Adherens junction</location>
    </subcellularLocation>
    <subcellularLocation>
        <location evidence="3">Cell membrane</location>
        <topology evidence="3">Multi-pass membrane protein</topology>
    </subcellularLocation>
    <subcellularLocation>
        <location evidence="1">Cytoplasm</location>
    </subcellularLocation>
    <subcellularLocation>
        <location evidence="14">Membrane</location>
        <topology evidence="14">Multi-pass membrane protein</topology>
    </subcellularLocation>
</comment>
<gene>
    <name evidence="15" type="primary">TSPAN33</name>
    <name evidence="15" type="ORF">AWC38_SpisGene12118</name>
</gene>
<dbReference type="GO" id="GO:0046930">
    <property type="term" value="C:pore complex"/>
    <property type="evidence" value="ECO:0007669"/>
    <property type="project" value="UniProtKB-ARBA"/>
</dbReference>
<reference evidence="16" key="1">
    <citation type="journal article" date="2017" name="bioRxiv">
        <title>Comparative analysis of the genomes of Stylophora pistillata and Acropora digitifera provides evidence for extensive differences between species of corals.</title>
        <authorList>
            <person name="Voolstra C.R."/>
            <person name="Li Y."/>
            <person name="Liew Y.J."/>
            <person name="Baumgarten S."/>
            <person name="Zoccola D."/>
            <person name="Flot J.-F."/>
            <person name="Tambutte S."/>
            <person name="Allemand D."/>
            <person name="Aranda M."/>
        </authorList>
    </citation>
    <scope>NUCLEOTIDE SEQUENCE [LARGE SCALE GENOMIC DNA]</scope>
</reference>
<dbReference type="PANTHER" id="PTHR19282">
    <property type="entry name" value="TETRASPANIN"/>
    <property type="match status" value="1"/>
</dbReference>
<keyword evidence="6" id="KW-0963">Cytoplasm</keyword>
<evidence type="ECO:0000256" key="3">
    <source>
        <dbReference type="ARBA" id="ARBA00004651"/>
    </source>
</evidence>
<dbReference type="STRING" id="50429.A0A2B4S3I0"/>
<feature type="transmembrane region" description="Helical" evidence="14">
    <location>
        <begin position="63"/>
        <end position="84"/>
    </location>
</feature>
<dbReference type="InterPro" id="IPR000301">
    <property type="entry name" value="Tetraspanin_animals"/>
</dbReference>
<dbReference type="AlphaFoldDB" id="A0A2B4S3I0"/>
<evidence type="ECO:0000256" key="13">
    <source>
        <dbReference type="PIRSR" id="PIRSR002419-1"/>
    </source>
</evidence>
<keyword evidence="9 14" id="KW-1133">Transmembrane helix</keyword>
<dbReference type="InterPro" id="IPR018499">
    <property type="entry name" value="Tetraspanin/Peripherin"/>
</dbReference>
<dbReference type="FunFam" id="1.10.1450.10:FF:000007">
    <property type="entry name" value="Tetraspanin"/>
    <property type="match status" value="1"/>
</dbReference>
<dbReference type="GO" id="GO:0072659">
    <property type="term" value="P:protein localization to plasma membrane"/>
    <property type="evidence" value="ECO:0007669"/>
    <property type="project" value="UniProtKB-ARBA"/>
</dbReference>
<proteinExistence type="inferred from homology"/>
<feature type="transmembrane region" description="Helical" evidence="14">
    <location>
        <begin position="91"/>
        <end position="114"/>
    </location>
</feature>
<evidence type="ECO:0000256" key="6">
    <source>
        <dbReference type="ARBA" id="ARBA00022490"/>
    </source>
</evidence>
<dbReference type="Gene3D" id="1.10.1450.10">
    <property type="entry name" value="Tetraspanin"/>
    <property type="match status" value="1"/>
</dbReference>
<keyword evidence="10 14" id="KW-0472">Membrane</keyword>
<dbReference type="EMBL" id="LSMT01000211">
    <property type="protein sequence ID" value="PFX23330.1"/>
    <property type="molecule type" value="Genomic_DNA"/>
</dbReference>
<evidence type="ECO:0000256" key="8">
    <source>
        <dbReference type="ARBA" id="ARBA00022949"/>
    </source>
</evidence>
<comment type="similarity">
    <text evidence="4 14">Belongs to the tetraspanin (TM4SF) family.</text>
</comment>
<evidence type="ECO:0000313" key="15">
    <source>
        <dbReference type="EMBL" id="PFX23330.1"/>
    </source>
</evidence>
<sequence>MTQVHPHDSHAEDPSRIIKYIIFFVNDLFWFLSILVLGIGIFVMVEKREVYSKLTDLYYDPAILFVVFGGLMFIITFTGCIGALRENTCLLAFYAGIITVLLIMEVVCGIVGFINSDKLEEKVDEKLQNAILFYRDPNKPDLHFLIDSAQTELGCCGSRSYTDWQANIYFNCTAPSLSACGVPFSCCKTEDQQTNRQCGYGVNELSPTKRQDLIHMEGCLNVSVKWFKDNLALIGGLSFGVVSLQLVTVCLAAMFRRQILDVKQQALSEG</sequence>
<evidence type="ECO:0000256" key="11">
    <source>
        <dbReference type="ARBA" id="ARBA00023157"/>
    </source>
</evidence>
<dbReference type="GO" id="GO:0005886">
    <property type="term" value="C:plasma membrane"/>
    <property type="evidence" value="ECO:0007669"/>
    <property type="project" value="UniProtKB-SubCell"/>
</dbReference>
<keyword evidence="11 13" id="KW-1015">Disulfide bond</keyword>
<dbReference type="Pfam" id="PF00335">
    <property type="entry name" value="Tetraspanin"/>
    <property type="match status" value="1"/>
</dbReference>
<dbReference type="GO" id="GO:0065003">
    <property type="term" value="P:protein-containing complex assembly"/>
    <property type="evidence" value="ECO:0007669"/>
    <property type="project" value="UniProtKB-ARBA"/>
</dbReference>
<dbReference type="Proteomes" id="UP000225706">
    <property type="component" value="Unassembled WGS sequence"/>
</dbReference>
<organism evidence="15 16">
    <name type="scientific">Stylophora pistillata</name>
    <name type="common">Smooth cauliflower coral</name>
    <dbReference type="NCBI Taxonomy" id="50429"/>
    <lineage>
        <taxon>Eukaryota</taxon>
        <taxon>Metazoa</taxon>
        <taxon>Cnidaria</taxon>
        <taxon>Anthozoa</taxon>
        <taxon>Hexacorallia</taxon>
        <taxon>Scleractinia</taxon>
        <taxon>Astrocoeniina</taxon>
        <taxon>Pocilloporidae</taxon>
        <taxon>Stylophora</taxon>
    </lineage>
</organism>
<dbReference type="PRINTS" id="PR00259">
    <property type="entry name" value="TMFOUR"/>
</dbReference>